<keyword evidence="1" id="KW-0472">Membrane</keyword>
<dbReference type="Pfam" id="PF14037">
    <property type="entry name" value="YoqO"/>
    <property type="match status" value="1"/>
</dbReference>
<dbReference type="InterPro" id="IPR025621">
    <property type="entry name" value="YoqO"/>
</dbReference>
<dbReference type="EMBL" id="CP015250">
    <property type="protein sequence ID" value="AOM12524.1"/>
    <property type="molecule type" value="Genomic_DNA"/>
</dbReference>
<gene>
    <name evidence="2" type="ORF">BTI247_41420</name>
</gene>
<organism evidence="2 3">
    <name type="scientific">Bacillus thuringiensis Bt18247</name>
    <dbReference type="NCBI Taxonomy" id="1423143"/>
    <lineage>
        <taxon>Bacteria</taxon>
        <taxon>Bacillati</taxon>
        <taxon>Bacillota</taxon>
        <taxon>Bacilli</taxon>
        <taxon>Bacillales</taxon>
        <taxon>Bacillaceae</taxon>
        <taxon>Bacillus</taxon>
        <taxon>Bacillus cereus group</taxon>
    </lineage>
</organism>
<feature type="transmembrane region" description="Helical" evidence="1">
    <location>
        <begin position="65"/>
        <end position="82"/>
    </location>
</feature>
<evidence type="ECO:0000313" key="3">
    <source>
        <dbReference type="Proteomes" id="UP000192743"/>
    </source>
</evidence>
<feature type="transmembrane region" description="Helical" evidence="1">
    <location>
        <begin position="42"/>
        <end position="59"/>
    </location>
</feature>
<evidence type="ECO:0008006" key="4">
    <source>
        <dbReference type="Google" id="ProtNLM"/>
    </source>
</evidence>
<evidence type="ECO:0000313" key="2">
    <source>
        <dbReference type="EMBL" id="AOM12524.1"/>
    </source>
</evidence>
<sequence length="187" mass="22029">MSIRNRKKGKISCTAMVRIKNGCYSTINPKNGIQGGLMHKKIGFLGFIISCSLLIILKLFTNNEWISIIPVFGFVFILLYNWDGMKQYSKKYRNYDRYHRCLLIVRRGYFNRGSETNGENVYFSRMDVFCKRSLSCNNSCYFSKNCYKYSKLHIKGEVEWGSTNERKNRILWCASLFTIINYFRTIS</sequence>
<proteinExistence type="predicted"/>
<evidence type="ECO:0000256" key="1">
    <source>
        <dbReference type="SAM" id="Phobius"/>
    </source>
</evidence>
<name>A0A9W3SWH0_BACTU</name>
<dbReference type="Proteomes" id="UP000192743">
    <property type="component" value="Chromosome"/>
</dbReference>
<accession>A0A9W3SWH0</accession>
<keyword evidence="1" id="KW-0812">Transmembrane</keyword>
<reference evidence="2 3" key="1">
    <citation type="submission" date="2016-02" db="EMBL/GenBank/DDBJ databases">
        <title>Comparative analysis of three nematocidal Bacillus thuringiensis strains.</title>
        <authorList>
            <person name="Hollensteiner J."/>
            <person name="Kloesener M."/>
            <person name="Bunk B."/>
            <person name="Sproeer C."/>
            <person name="Rosenstiel P."/>
            <person name="Schulte-Iserlohe R."/>
            <person name="Schulenburg H."/>
            <person name="Liesegang H."/>
        </authorList>
    </citation>
    <scope>NUCLEOTIDE SEQUENCE [LARGE SCALE GENOMIC DNA]</scope>
    <source>
        <strain evidence="2 3">Bt18247</strain>
    </source>
</reference>
<dbReference type="AlphaFoldDB" id="A0A9W3SWH0"/>
<protein>
    <recommendedName>
        <fullName evidence="4">YoqO-like protein</fullName>
    </recommendedName>
</protein>
<keyword evidence="1" id="KW-1133">Transmembrane helix</keyword>